<accession>A0A9D4PPW4</accession>
<evidence type="ECO:0000313" key="1">
    <source>
        <dbReference type="EMBL" id="KAH7948365.1"/>
    </source>
</evidence>
<protein>
    <submittedName>
        <fullName evidence="1">Uncharacterized protein</fullName>
    </submittedName>
</protein>
<gene>
    <name evidence="1" type="ORF">HPB52_020902</name>
</gene>
<dbReference type="Proteomes" id="UP000821837">
    <property type="component" value="Chromosome 6"/>
</dbReference>
<organism evidence="1 2">
    <name type="scientific">Rhipicephalus sanguineus</name>
    <name type="common">Brown dog tick</name>
    <name type="synonym">Ixodes sanguineus</name>
    <dbReference type="NCBI Taxonomy" id="34632"/>
    <lineage>
        <taxon>Eukaryota</taxon>
        <taxon>Metazoa</taxon>
        <taxon>Ecdysozoa</taxon>
        <taxon>Arthropoda</taxon>
        <taxon>Chelicerata</taxon>
        <taxon>Arachnida</taxon>
        <taxon>Acari</taxon>
        <taxon>Parasitiformes</taxon>
        <taxon>Ixodida</taxon>
        <taxon>Ixodoidea</taxon>
        <taxon>Ixodidae</taxon>
        <taxon>Rhipicephalinae</taxon>
        <taxon>Rhipicephalus</taxon>
        <taxon>Rhipicephalus</taxon>
    </lineage>
</organism>
<reference evidence="1" key="2">
    <citation type="submission" date="2021-09" db="EMBL/GenBank/DDBJ databases">
        <authorList>
            <person name="Jia N."/>
            <person name="Wang J."/>
            <person name="Shi W."/>
            <person name="Du L."/>
            <person name="Sun Y."/>
            <person name="Zhan W."/>
            <person name="Jiang J."/>
            <person name="Wang Q."/>
            <person name="Zhang B."/>
            <person name="Ji P."/>
            <person name="Sakyi L.B."/>
            <person name="Cui X."/>
            <person name="Yuan T."/>
            <person name="Jiang B."/>
            <person name="Yang W."/>
            <person name="Lam T.T.-Y."/>
            <person name="Chang Q."/>
            <person name="Ding S."/>
            <person name="Wang X."/>
            <person name="Zhu J."/>
            <person name="Ruan X."/>
            <person name="Zhao L."/>
            <person name="Wei J."/>
            <person name="Que T."/>
            <person name="Du C."/>
            <person name="Cheng J."/>
            <person name="Dai P."/>
            <person name="Han X."/>
            <person name="Huang E."/>
            <person name="Gao Y."/>
            <person name="Liu J."/>
            <person name="Shao H."/>
            <person name="Ye R."/>
            <person name="Li L."/>
            <person name="Wei W."/>
            <person name="Wang X."/>
            <person name="Wang C."/>
            <person name="Huo Q."/>
            <person name="Li W."/>
            <person name="Guo W."/>
            <person name="Chen H."/>
            <person name="Chen S."/>
            <person name="Zhou L."/>
            <person name="Zhou L."/>
            <person name="Ni X."/>
            <person name="Tian J."/>
            <person name="Zhou Y."/>
            <person name="Sheng Y."/>
            <person name="Liu T."/>
            <person name="Pan Y."/>
            <person name="Xia L."/>
            <person name="Li J."/>
            <person name="Zhao F."/>
            <person name="Cao W."/>
        </authorList>
    </citation>
    <scope>NUCLEOTIDE SEQUENCE</scope>
    <source>
        <strain evidence="1">Rsan-2018</strain>
        <tissue evidence="1">Larvae</tissue>
    </source>
</reference>
<reference evidence="1" key="1">
    <citation type="journal article" date="2020" name="Cell">
        <title>Large-Scale Comparative Analyses of Tick Genomes Elucidate Their Genetic Diversity and Vector Capacities.</title>
        <authorList>
            <consortium name="Tick Genome and Microbiome Consortium (TIGMIC)"/>
            <person name="Jia N."/>
            <person name="Wang J."/>
            <person name="Shi W."/>
            <person name="Du L."/>
            <person name="Sun Y."/>
            <person name="Zhan W."/>
            <person name="Jiang J.F."/>
            <person name="Wang Q."/>
            <person name="Zhang B."/>
            <person name="Ji P."/>
            <person name="Bell-Sakyi L."/>
            <person name="Cui X.M."/>
            <person name="Yuan T.T."/>
            <person name="Jiang B.G."/>
            <person name="Yang W.F."/>
            <person name="Lam T.T."/>
            <person name="Chang Q.C."/>
            <person name="Ding S.J."/>
            <person name="Wang X.J."/>
            <person name="Zhu J.G."/>
            <person name="Ruan X.D."/>
            <person name="Zhao L."/>
            <person name="Wei J.T."/>
            <person name="Ye R.Z."/>
            <person name="Que T.C."/>
            <person name="Du C.H."/>
            <person name="Zhou Y.H."/>
            <person name="Cheng J.X."/>
            <person name="Dai P.F."/>
            <person name="Guo W.B."/>
            <person name="Han X.H."/>
            <person name="Huang E.J."/>
            <person name="Li L.F."/>
            <person name="Wei W."/>
            <person name="Gao Y.C."/>
            <person name="Liu J.Z."/>
            <person name="Shao H.Z."/>
            <person name="Wang X."/>
            <person name="Wang C.C."/>
            <person name="Yang T.C."/>
            <person name="Huo Q.B."/>
            <person name="Li W."/>
            <person name="Chen H.Y."/>
            <person name="Chen S.E."/>
            <person name="Zhou L.G."/>
            <person name="Ni X.B."/>
            <person name="Tian J.H."/>
            <person name="Sheng Y."/>
            <person name="Liu T."/>
            <person name="Pan Y.S."/>
            <person name="Xia L.Y."/>
            <person name="Li J."/>
            <person name="Zhao F."/>
            <person name="Cao W.C."/>
        </authorList>
    </citation>
    <scope>NUCLEOTIDE SEQUENCE</scope>
    <source>
        <strain evidence="1">Rsan-2018</strain>
    </source>
</reference>
<dbReference type="EMBL" id="JABSTV010001252">
    <property type="protein sequence ID" value="KAH7948365.1"/>
    <property type="molecule type" value="Genomic_DNA"/>
</dbReference>
<proteinExistence type="predicted"/>
<dbReference type="AlphaFoldDB" id="A0A9D4PPW4"/>
<sequence length="113" mass="12361">MQPGLDGPVPAPASVLHEHVAFITPVGQTTAPAWFMVRLLKANIGPSRRRSATSRYAIRGLQKILHVPMCVHMGTDEVPARTLGSYVTMEVWQDLEWSGAECSGWSHATAFYG</sequence>
<keyword evidence="2" id="KW-1185">Reference proteome</keyword>
<evidence type="ECO:0000313" key="2">
    <source>
        <dbReference type="Proteomes" id="UP000821837"/>
    </source>
</evidence>
<name>A0A9D4PPW4_RHISA</name>
<comment type="caution">
    <text evidence="1">The sequence shown here is derived from an EMBL/GenBank/DDBJ whole genome shotgun (WGS) entry which is preliminary data.</text>
</comment>